<dbReference type="AlphaFoldDB" id="A0A517LBE6"/>
<comment type="subcellular location">
    <subcellularLocation>
        <location evidence="1">Nucleus</location>
    </subcellularLocation>
</comment>
<dbReference type="GO" id="GO:0005634">
    <property type="term" value="C:nucleus"/>
    <property type="evidence" value="ECO:0007669"/>
    <property type="project" value="UniProtKB-SubCell"/>
</dbReference>
<gene>
    <name evidence="9" type="ORF">FKW77_008362</name>
</gene>
<evidence type="ECO:0000256" key="1">
    <source>
        <dbReference type="ARBA" id="ARBA00004123"/>
    </source>
</evidence>
<evidence type="ECO:0000256" key="6">
    <source>
        <dbReference type="ARBA" id="ARBA00023242"/>
    </source>
</evidence>
<keyword evidence="5" id="KW-0804">Transcription</keyword>
<evidence type="ECO:0000313" key="10">
    <source>
        <dbReference type="Proteomes" id="UP000316270"/>
    </source>
</evidence>
<dbReference type="Proteomes" id="UP000316270">
    <property type="component" value="Chromosome 8"/>
</dbReference>
<dbReference type="CDD" id="cd14686">
    <property type="entry name" value="bZIP"/>
    <property type="match status" value="1"/>
</dbReference>
<evidence type="ECO:0000256" key="7">
    <source>
        <dbReference type="SAM" id="Coils"/>
    </source>
</evidence>
<keyword evidence="7" id="KW-0175">Coiled coil</keyword>
<evidence type="ECO:0000256" key="5">
    <source>
        <dbReference type="ARBA" id="ARBA00023163"/>
    </source>
</evidence>
<dbReference type="STRING" id="50376.A0A517LBE6"/>
<feature type="region of interest" description="Disordered" evidence="8">
    <location>
        <begin position="189"/>
        <end position="224"/>
    </location>
</feature>
<feature type="region of interest" description="Disordered" evidence="8">
    <location>
        <begin position="1"/>
        <end position="59"/>
    </location>
</feature>
<feature type="compositionally biased region" description="Basic and acidic residues" evidence="8">
    <location>
        <begin position="15"/>
        <end position="27"/>
    </location>
</feature>
<evidence type="ECO:0000256" key="4">
    <source>
        <dbReference type="ARBA" id="ARBA00023125"/>
    </source>
</evidence>
<dbReference type="OrthoDB" id="644067at2759"/>
<evidence type="ECO:0000256" key="8">
    <source>
        <dbReference type="SAM" id="MobiDB-lite"/>
    </source>
</evidence>
<feature type="coiled-coil region" evidence="7">
    <location>
        <begin position="251"/>
        <end position="379"/>
    </location>
</feature>
<accession>A0A517LBE6</accession>
<dbReference type="PANTHER" id="PTHR47416">
    <property type="entry name" value="BASIC-LEUCINE ZIPPER TRANSCRIPTION FACTOR F-RELATED"/>
    <property type="match status" value="1"/>
</dbReference>
<evidence type="ECO:0000256" key="2">
    <source>
        <dbReference type="ARBA" id="ARBA00007163"/>
    </source>
</evidence>
<feature type="region of interest" description="Disordered" evidence="8">
    <location>
        <begin position="574"/>
        <end position="598"/>
    </location>
</feature>
<sequence length="657" mass="72939">MAFPDFQRPSSQLSIDRKPPTFSHFDDQDLSDDLILESDMISPSSTDDRRDSFGNNTSAVFSPQSNVWEDHYTTATMTERPQSHFQSANPFHNNNPFLQQEPSAFGQHNPQWPGMFDQPNNSRAPVGPAAFEPFTTDFDGAQSSGFSHAAPTVAAFGAVRPQSVFPPVATPVSMPTSPHTGKDWMAIAEQQSDSRPYPKRMRQSSPPRPYSPFPRRDGGIRKKNAKFNIPPERTLETVDQLIASSTNDDEIKELKQQKRLLRNRQAAYDSTLPLPDDIGLLVLHWPTSLDSRQRKKQRAEELEEENKKWTSQISLLEDEIQKLHVQNDHHLHEKDQLILERAQFQEQIQDLTEEKVMMLERHTNETGDLRAKIAVLTEQLEMAASAIPERSSSGEYSDFTSEMNGLNMHPNDWDFLVNDYVMESEPTEQKPQETALALAPRKKDALLDEEQPAASGLLMLLLLCGAWVASKASGSSMPAMPTMSDDVRAASAVVLESVMKDAGVSEPSQAFSGLSNPSPSGAARQLPFHMADTNSRNHRLDAVHSELVTPSKAQEADAAFSMSVSQYDSLTQDFKRPSYSSSSDDEAVTPSTSTCSHRRNLADTLKAMRDDAKGESTSNVYTRSLLWDRIPTDIVQQFKQIVDASVSSGEGGGGGDD</sequence>
<protein>
    <recommendedName>
        <fullName evidence="11">BZIP domain-containing protein</fullName>
    </recommendedName>
</protein>
<evidence type="ECO:0000313" key="9">
    <source>
        <dbReference type="EMBL" id="QDS72947.1"/>
    </source>
</evidence>
<evidence type="ECO:0008006" key="11">
    <source>
        <dbReference type="Google" id="ProtNLM"/>
    </source>
</evidence>
<keyword evidence="10" id="KW-1185">Reference proteome</keyword>
<keyword evidence="3" id="KW-0805">Transcription regulation</keyword>
<dbReference type="EMBL" id="CP042192">
    <property type="protein sequence ID" value="QDS72947.1"/>
    <property type="molecule type" value="Genomic_DNA"/>
</dbReference>
<dbReference type="GO" id="GO:0003677">
    <property type="term" value="F:DNA binding"/>
    <property type="evidence" value="ECO:0007669"/>
    <property type="project" value="UniProtKB-KW"/>
</dbReference>
<dbReference type="PANTHER" id="PTHR47416:SF8">
    <property type="entry name" value="BASIC-LEUCINE ZIPPER TRANSCRIPTION FACTOR E-RELATED"/>
    <property type="match status" value="1"/>
</dbReference>
<keyword evidence="6" id="KW-0539">Nucleus</keyword>
<organism evidence="9 10">
    <name type="scientific">Venturia effusa</name>
    <dbReference type="NCBI Taxonomy" id="50376"/>
    <lineage>
        <taxon>Eukaryota</taxon>
        <taxon>Fungi</taxon>
        <taxon>Dikarya</taxon>
        <taxon>Ascomycota</taxon>
        <taxon>Pezizomycotina</taxon>
        <taxon>Dothideomycetes</taxon>
        <taxon>Pleosporomycetidae</taxon>
        <taxon>Venturiales</taxon>
        <taxon>Venturiaceae</taxon>
        <taxon>Venturia</taxon>
    </lineage>
</organism>
<comment type="similarity">
    <text evidence="2">Belongs to the bZIP family.</text>
</comment>
<proteinExistence type="inferred from homology"/>
<evidence type="ECO:0000256" key="3">
    <source>
        <dbReference type="ARBA" id="ARBA00023015"/>
    </source>
</evidence>
<name>A0A517LBE6_9PEZI</name>
<keyword evidence="4" id="KW-0238">DNA-binding</keyword>
<reference evidence="9 10" key="1">
    <citation type="submission" date="2019-07" db="EMBL/GenBank/DDBJ databases">
        <title>Finished genome of Venturia effusa.</title>
        <authorList>
            <person name="Young C.A."/>
            <person name="Cox M.P."/>
            <person name="Ganley A.R.D."/>
            <person name="David W.J."/>
        </authorList>
    </citation>
    <scope>NUCLEOTIDE SEQUENCE [LARGE SCALE GENOMIC DNA]</scope>
    <source>
        <strain evidence="10">albino</strain>
    </source>
</reference>